<dbReference type="EMBL" id="JAAZQQ010000007">
    <property type="protein sequence ID" value="NKX46411.1"/>
    <property type="molecule type" value="Genomic_DNA"/>
</dbReference>
<evidence type="ECO:0000259" key="6">
    <source>
        <dbReference type="Pfam" id="PF13505"/>
    </source>
</evidence>
<evidence type="ECO:0000313" key="8">
    <source>
        <dbReference type="Proteomes" id="UP000526408"/>
    </source>
</evidence>
<dbReference type="PANTHER" id="PTHR34001">
    <property type="entry name" value="BLL7405 PROTEIN"/>
    <property type="match status" value="1"/>
</dbReference>
<dbReference type="InterPro" id="IPR011250">
    <property type="entry name" value="OMP/PagP_B-barrel"/>
</dbReference>
<dbReference type="AlphaFoldDB" id="A0A7X6H1M6"/>
<proteinExistence type="inferred from homology"/>
<evidence type="ECO:0000256" key="1">
    <source>
        <dbReference type="ARBA" id="ARBA00004370"/>
    </source>
</evidence>
<keyword evidence="8" id="KW-1185">Reference proteome</keyword>
<protein>
    <submittedName>
        <fullName evidence="7">Outer membrane beta-barrel protein</fullName>
    </submittedName>
</protein>
<feature type="domain" description="Outer membrane protein beta-barrel" evidence="6">
    <location>
        <begin position="35"/>
        <end position="227"/>
    </location>
</feature>
<feature type="chain" id="PRO_5031283364" evidence="5">
    <location>
        <begin position="23"/>
        <end position="227"/>
    </location>
</feature>
<comment type="similarity">
    <text evidence="4">Belongs to the Omp25/RopB family.</text>
</comment>
<keyword evidence="2 5" id="KW-0732">Signal</keyword>
<dbReference type="Pfam" id="PF13505">
    <property type="entry name" value="OMP_b-brl"/>
    <property type="match status" value="1"/>
</dbReference>
<dbReference type="GO" id="GO:0016020">
    <property type="term" value="C:membrane"/>
    <property type="evidence" value="ECO:0007669"/>
    <property type="project" value="UniProtKB-SubCell"/>
</dbReference>
<gene>
    <name evidence="7" type="ORF">HCU73_17595</name>
</gene>
<evidence type="ECO:0000256" key="5">
    <source>
        <dbReference type="SAM" id="SignalP"/>
    </source>
</evidence>
<dbReference type="SUPFAM" id="SSF56925">
    <property type="entry name" value="OMPA-like"/>
    <property type="match status" value="1"/>
</dbReference>
<dbReference type="InterPro" id="IPR051692">
    <property type="entry name" value="OMP-like"/>
</dbReference>
<evidence type="ECO:0000313" key="7">
    <source>
        <dbReference type="EMBL" id="NKX46411.1"/>
    </source>
</evidence>
<name>A0A7X6H1M6_9RHOB</name>
<reference evidence="7 8" key="1">
    <citation type="submission" date="2020-04" db="EMBL/GenBank/DDBJ databases">
        <authorList>
            <person name="Yoon J."/>
        </authorList>
    </citation>
    <scope>NUCLEOTIDE SEQUENCE [LARGE SCALE GENOMIC DNA]</scope>
    <source>
        <strain evidence="7 8">KMU-115</strain>
    </source>
</reference>
<sequence length="227" mass="23801">MTMLRLVPALLATTVLATPVLANGTVPVAPAPAPVYTPAPVADWAGFYGGLTLGFGTGTYGNDDLFPGDGEGDLDGATYGGVVGYYFQNGSWVFGPELALMGTSLSGSEACSNPAFTCDVDFNYIAALRGNLGYLVSPEMMVYGTLGLTTANVDVTTDNGAGPFGTDNDVNGYQFGLGVEWAASQTVHVRASVNRYVFNDDDFQTDVLYQGVGMDATVFELGVLFRF</sequence>
<keyword evidence="3" id="KW-0472">Membrane</keyword>
<comment type="caution">
    <text evidence="7">The sequence shown here is derived from an EMBL/GenBank/DDBJ whole genome shotgun (WGS) entry which is preliminary data.</text>
</comment>
<dbReference type="Proteomes" id="UP000526408">
    <property type="component" value="Unassembled WGS sequence"/>
</dbReference>
<evidence type="ECO:0000256" key="3">
    <source>
        <dbReference type="ARBA" id="ARBA00023136"/>
    </source>
</evidence>
<dbReference type="InterPro" id="IPR027385">
    <property type="entry name" value="Beta-barrel_OMP"/>
</dbReference>
<dbReference type="RefSeq" id="WP_168624797.1">
    <property type="nucleotide sequence ID" value="NZ_JAAZQQ010000007.1"/>
</dbReference>
<comment type="subcellular location">
    <subcellularLocation>
        <location evidence="1">Membrane</location>
    </subcellularLocation>
</comment>
<organism evidence="7 8">
    <name type="scientific">Roseicyclus persicicus</name>
    <dbReference type="NCBI Taxonomy" id="2650661"/>
    <lineage>
        <taxon>Bacteria</taxon>
        <taxon>Pseudomonadati</taxon>
        <taxon>Pseudomonadota</taxon>
        <taxon>Alphaproteobacteria</taxon>
        <taxon>Rhodobacterales</taxon>
        <taxon>Roseobacteraceae</taxon>
        <taxon>Roseicyclus</taxon>
    </lineage>
</organism>
<dbReference type="PANTHER" id="PTHR34001:SF3">
    <property type="entry name" value="BLL7405 PROTEIN"/>
    <property type="match status" value="1"/>
</dbReference>
<dbReference type="Gene3D" id="2.40.160.20">
    <property type="match status" value="1"/>
</dbReference>
<feature type="signal peptide" evidence="5">
    <location>
        <begin position="1"/>
        <end position="22"/>
    </location>
</feature>
<accession>A0A7X6H1M6</accession>
<evidence type="ECO:0000256" key="2">
    <source>
        <dbReference type="ARBA" id="ARBA00022729"/>
    </source>
</evidence>
<evidence type="ECO:0000256" key="4">
    <source>
        <dbReference type="ARBA" id="ARBA00038306"/>
    </source>
</evidence>